<comment type="caution">
    <text evidence="1">The sequence shown here is derived from an EMBL/GenBank/DDBJ whole genome shotgun (WGS) entry which is preliminary data.</text>
</comment>
<evidence type="ECO:0000313" key="2">
    <source>
        <dbReference type="Proteomes" id="UP000681967"/>
    </source>
</evidence>
<accession>A0A8S3CHG6</accession>
<feature type="non-terminal residue" evidence="1">
    <location>
        <position position="15"/>
    </location>
</feature>
<dbReference type="EMBL" id="CAJOBH010165922">
    <property type="protein sequence ID" value="CAF4894944.1"/>
    <property type="molecule type" value="Genomic_DNA"/>
</dbReference>
<reference evidence="1" key="1">
    <citation type="submission" date="2021-02" db="EMBL/GenBank/DDBJ databases">
        <authorList>
            <person name="Nowell W R."/>
        </authorList>
    </citation>
    <scope>NUCLEOTIDE SEQUENCE</scope>
</reference>
<evidence type="ECO:0000313" key="1">
    <source>
        <dbReference type="EMBL" id="CAF4894944.1"/>
    </source>
</evidence>
<name>A0A8S3CHG6_9BILA</name>
<organism evidence="1 2">
    <name type="scientific">Rotaria magnacalcarata</name>
    <dbReference type="NCBI Taxonomy" id="392030"/>
    <lineage>
        <taxon>Eukaryota</taxon>
        <taxon>Metazoa</taxon>
        <taxon>Spiralia</taxon>
        <taxon>Gnathifera</taxon>
        <taxon>Rotifera</taxon>
        <taxon>Eurotatoria</taxon>
        <taxon>Bdelloidea</taxon>
        <taxon>Philodinida</taxon>
        <taxon>Philodinidae</taxon>
        <taxon>Rotaria</taxon>
    </lineage>
</organism>
<gene>
    <name evidence="1" type="ORF">BYL167_LOCUS51915</name>
</gene>
<proteinExistence type="predicted"/>
<dbReference type="Proteomes" id="UP000681967">
    <property type="component" value="Unassembled WGS sequence"/>
</dbReference>
<protein>
    <submittedName>
        <fullName evidence="1">Uncharacterized protein</fullName>
    </submittedName>
</protein>
<sequence length="15" mass="1576">MSSPSDGETTSDFKS</sequence>